<protein>
    <submittedName>
        <fullName evidence="4">AsmA-like protein</fullName>
    </submittedName>
</protein>
<evidence type="ECO:0000313" key="5">
    <source>
        <dbReference type="Proteomes" id="UP000295399"/>
    </source>
</evidence>
<evidence type="ECO:0000256" key="2">
    <source>
        <dbReference type="SAM" id="Phobius"/>
    </source>
</evidence>
<accession>A0A4R2PRE1</accession>
<keyword evidence="2" id="KW-1133">Transmembrane helix</keyword>
<keyword evidence="2" id="KW-0472">Membrane</keyword>
<dbReference type="InParanoid" id="A0A4R2PRE1"/>
<sequence length="1161" mass="121238">MALVKACFRCTLWGLAGVTGVAVLAALAVAVRLALGPMVVPWVTPRLAQTLDDALPGWQVDVDRTVLSYRDGLAGLALDRVTLVAPGDGQVLRLPRVGMTLRIRPLLSGRAEVERIELVNAAVDILWSAARLTAPADARPTDAGSSDAGATGGGSTGPSGREPTQAARLPALTSPQGRGDSGQAVLALIRDLADLDPLNGAMPSLDRVRIRNAAIRLLEQGSGAAWHITVDRADLRRRGARLTARVAGEVRPAVADRATPFSLSAGLAVGAGLRDLDVTVRRFRPDRFAAGIPELAGLAGVAVPVALAARLDLADDAPPELRLTAEGGPGRMAIAGLYDTPLPVAHVRLRARLTPGLLALDEAALRFAGTDLSLSGRVRAPLSDRPGVSLKGGFTRLSVADLVRYWPAGLAAGGRDWIAENISAGHVTDAALSVAIPRAAWEAAALPADALGLDFGYEGLVTTYIDGLPPAEAISGRGRLTTRDLDLALDTAFIDGRDFAGSHVYLYDFDAPIERARVSLTTDADLDAVLALVDRQPLGYPSEMGIDPAQVSGRAQTRAELAFPLLSDLLIDDVQVVVDADLSDVHLPLMAADGALDDGELSLRVTNTELALEGTGRVRGLPLDLAWHEDFEPAPGEPTTRYDLAGALTGEALAGLGLSVDGAFEGSAPFTARLTGADGGVSAGDVEVELTPASLTLDPLNWAKPVGVPARATARLVLPAAGGVTVERLVLTGWTLDAAGALRLDGDGRVAWATLDHWRSRDQDIAARFGRTRDGAPWLELTGRRIDLRGVLPRGVPDTESRAPNGAADGLPARLDVAVAADRVLVANAMSFIDLTVAAHRDAGLWTVADIGFTAGEGPARVVLSPLPDARRQVRLDAADTGALLRGLGLFANVLGGRLQGKATLRRQAGQTLAEGEVTVRDFRLLRTETLAERIDTGTAGDLSDLVGPDGLRFKRLVLPFRADPTVIDFSKVIANGPRLGVTMEGEVARDMSRLNVNGTLVPLYRLNAILNRIPLVGDFLLGGEGKGLFALNYRISGPMDDPQVSINQLSVLAPGLLRRLMDGPKGRIDDLETAEDAPPPAAQTEQAAHPNAAPPKTSPAEPPSEPQSEPEPPHPSVATPDADAGDPDAPAQGLPADPPGAEPRAAPDTDAPAAAGRGAR</sequence>
<dbReference type="AlphaFoldDB" id="A0A4R2PRE1"/>
<feature type="compositionally biased region" description="Low complexity" evidence="1">
    <location>
        <begin position="1143"/>
        <end position="1161"/>
    </location>
</feature>
<evidence type="ECO:0000259" key="3">
    <source>
        <dbReference type="Pfam" id="PF13116"/>
    </source>
</evidence>
<feature type="domain" description="YhdP central" evidence="3">
    <location>
        <begin position="331"/>
        <end position="817"/>
    </location>
</feature>
<evidence type="ECO:0000256" key="1">
    <source>
        <dbReference type="SAM" id="MobiDB-lite"/>
    </source>
</evidence>
<organism evidence="4 5">
    <name type="scientific">Rhodothalassium salexigens DSM 2132</name>
    <dbReference type="NCBI Taxonomy" id="1188247"/>
    <lineage>
        <taxon>Bacteria</taxon>
        <taxon>Pseudomonadati</taxon>
        <taxon>Pseudomonadota</taxon>
        <taxon>Alphaproteobacteria</taxon>
        <taxon>Rhodothalassiales</taxon>
        <taxon>Rhodothalassiaceae</taxon>
        <taxon>Rhodothalassium</taxon>
    </lineage>
</organism>
<proteinExistence type="predicted"/>
<feature type="region of interest" description="Disordered" evidence="1">
    <location>
        <begin position="136"/>
        <end position="165"/>
    </location>
</feature>
<keyword evidence="5" id="KW-1185">Reference proteome</keyword>
<dbReference type="RefSeq" id="WP_165878644.1">
    <property type="nucleotide sequence ID" value="NZ_JACIGF010000001.1"/>
</dbReference>
<reference evidence="4 5" key="1">
    <citation type="submission" date="2019-03" db="EMBL/GenBank/DDBJ databases">
        <title>Genomic Encyclopedia of Type Strains, Phase IV (KMG-IV): sequencing the most valuable type-strain genomes for metagenomic binning, comparative biology and taxonomic classification.</title>
        <authorList>
            <person name="Goeker M."/>
        </authorList>
    </citation>
    <scope>NUCLEOTIDE SEQUENCE [LARGE SCALE GENOMIC DNA]</scope>
    <source>
        <strain evidence="4 5">DSM 2132</strain>
    </source>
</reference>
<dbReference type="Pfam" id="PF13116">
    <property type="entry name" value="YhdP"/>
    <property type="match status" value="1"/>
</dbReference>
<feature type="region of interest" description="Disordered" evidence="1">
    <location>
        <begin position="1064"/>
        <end position="1161"/>
    </location>
</feature>
<dbReference type="Proteomes" id="UP000295399">
    <property type="component" value="Unassembled WGS sequence"/>
</dbReference>
<dbReference type="InterPro" id="IPR025263">
    <property type="entry name" value="YhdP_central"/>
</dbReference>
<name>A0A4R2PRE1_RHOSA</name>
<comment type="caution">
    <text evidence="4">The sequence shown here is derived from an EMBL/GenBank/DDBJ whole genome shotgun (WGS) entry which is preliminary data.</text>
</comment>
<feature type="compositionally biased region" description="Pro residues" evidence="1">
    <location>
        <begin position="1093"/>
        <end position="1116"/>
    </location>
</feature>
<evidence type="ECO:0000313" key="4">
    <source>
        <dbReference type="EMBL" id="TCP38410.1"/>
    </source>
</evidence>
<feature type="transmembrane region" description="Helical" evidence="2">
    <location>
        <begin position="12"/>
        <end position="35"/>
    </location>
</feature>
<keyword evidence="2" id="KW-0812">Transmembrane</keyword>
<gene>
    <name evidence="4" type="ORF">EV659_101314</name>
</gene>
<dbReference type="EMBL" id="SLXO01000001">
    <property type="protein sequence ID" value="TCP38410.1"/>
    <property type="molecule type" value="Genomic_DNA"/>
</dbReference>